<dbReference type="Proteomes" id="UP001325680">
    <property type="component" value="Chromosome"/>
</dbReference>
<name>A0ABZ0W173_9BACT</name>
<evidence type="ECO:0000313" key="2">
    <source>
        <dbReference type="Proteomes" id="UP001325680"/>
    </source>
</evidence>
<protein>
    <submittedName>
        <fullName evidence="1">Uncharacterized protein</fullName>
    </submittedName>
</protein>
<reference evidence="1 2" key="1">
    <citation type="submission" date="2023-12" db="EMBL/GenBank/DDBJ databases">
        <title>Genome sequencing and assembly of bacterial species from a model synthetic community.</title>
        <authorList>
            <person name="Hogle S.L."/>
        </authorList>
    </citation>
    <scope>NUCLEOTIDE SEQUENCE [LARGE SCALE GENOMIC DNA]</scope>
    <source>
        <strain evidence="1 2">HAMBI_3031</strain>
    </source>
</reference>
<sequence>MKIIETTTKDAAQQYMISNDWLLEPAINYYRRTRGLKLAPADRSDVKADSHFI</sequence>
<dbReference type="RefSeq" id="WP_162817941.1">
    <property type="nucleotide sequence ID" value="NZ_CP139960.1"/>
</dbReference>
<keyword evidence="2" id="KW-1185">Reference proteome</keyword>
<accession>A0ABZ0W173</accession>
<dbReference type="EMBL" id="CP139960">
    <property type="protein sequence ID" value="WQD36952.1"/>
    <property type="molecule type" value="Genomic_DNA"/>
</dbReference>
<proteinExistence type="predicted"/>
<gene>
    <name evidence="1" type="ORF">U0035_14865</name>
</gene>
<organism evidence="1 2">
    <name type="scientific">Niabella yanshanensis</name>
    <dbReference type="NCBI Taxonomy" id="577386"/>
    <lineage>
        <taxon>Bacteria</taxon>
        <taxon>Pseudomonadati</taxon>
        <taxon>Bacteroidota</taxon>
        <taxon>Chitinophagia</taxon>
        <taxon>Chitinophagales</taxon>
        <taxon>Chitinophagaceae</taxon>
        <taxon>Niabella</taxon>
    </lineage>
</organism>
<evidence type="ECO:0000313" key="1">
    <source>
        <dbReference type="EMBL" id="WQD36952.1"/>
    </source>
</evidence>